<dbReference type="PROSITE" id="PS50943">
    <property type="entry name" value="HTH_CROC1"/>
    <property type="match status" value="1"/>
</dbReference>
<dbReference type="SUPFAM" id="SSF54106">
    <property type="entry name" value="LysM domain"/>
    <property type="match status" value="1"/>
</dbReference>
<dbReference type="CDD" id="cd14743">
    <property type="entry name" value="PAAR_CT_1"/>
    <property type="match status" value="1"/>
</dbReference>
<dbReference type="Gene3D" id="3.40.80.10">
    <property type="entry name" value="Peptidoglycan recognition protein-like"/>
    <property type="match status" value="1"/>
</dbReference>
<dbReference type="EMBL" id="JAGSOY010000023">
    <property type="protein sequence ID" value="MBU2711679.1"/>
    <property type="molecule type" value="Genomic_DNA"/>
</dbReference>
<keyword evidence="6" id="KW-1185">Reference proteome</keyword>
<dbReference type="Proteomes" id="UP000690515">
    <property type="component" value="Unassembled WGS sequence"/>
</dbReference>
<dbReference type="InterPro" id="IPR001387">
    <property type="entry name" value="Cro/C1-type_HTH"/>
</dbReference>
<feature type="region of interest" description="Disordered" evidence="2">
    <location>
        <begin position="1"/>
        <end position="21"/>
    </location>
</feature>
<dbReference type="InterPro" id="IPR002502">
    <property type="entry name" value="Amidase_domain"/>
</dbReference>
<dbReference type="SMART" id="SM00701">
    <property type="entry name" value="PGRP"/>
    <property type="match status" value="1"/>
</dbReference>
<comment type="similarity">
    <text evidence="1">Belongs to the N-acetylmuramoyl-L-alanine amidase 2 family.</text>
</comment>
<dbReference type="Gene3D" id="2.60.200.60">
    <property type="match status" value="2"/>
</dbReference>
<dbReference type="SMART" id="SM00257">
    <property type="entry name" value="LysM"/>
    <property type="match status" value="1"/>
</dbReference>
<dbReference type="InterPro" id="IPR036779">
    <property type="entry name" value="LysM_dom_sf"/>
</dbReference>
<dbReference type="Gene3D" id="3.30.1380.10">
    <property type="match status" value="1"/>
</dbReference>
<dbReference type="CDD" id="cd00118">
    <property type="entry name" value="LysM"/>
    <property type="match status" value="1"/>
</dbReference>
<protein>
    <submittedName>
        <fullName evidence="5">PAAR domain-containing protein</fullName>
    </submittedName>
</protein>
<dbReference type="InterPro" id="IPR008727">
    <property type="entry name" value="PAAR_motif"/>
</dbReference>
<dbReference type="InterPro" id="IPR018392">
    <property type="entry name" value="LysM"/>
</dbReference>
<dbReference type="InterPro" id="IPR006619">
    <property type="entry name" value="PGRP_domain_met/bac"/>
</dbReference>
<dbReference type="CDD" id="cd06583">
    <property type="entry name" value="PGRP"/>
    <property type="match status" value="1"/>
</dbReference>
<dbReference type="SUPFAM" id="SSF55166">
    <property type="entry name" value="Hedgehog/DD-peptidase"/>
    <property type="match status" value="1"/>
</dbReference>
<evidence type="ECO:0000256" key="2">
    <source>
        <dbReference type="SAM" id="MobiDB-lite"/>
    </source>
</evidence>
<dbReference type="Pfam" id="PF08291">
    <property type="entry name" value="Peptidase_M15_3"/>
    <property type="match status" value="1"/>
</dbReference>
<dbReference type="RefSeq" id="WP_215819838.1">
    <property type="nucleotide sequence ID" value="NZ_JAGSOY010000023.1"/>
</dbReference>
<dbReference type="PANTHER" id="PTHR11022:SF41">
    <property type="entry name" value="PEPTIDOGLYCAN-RECOGNITION PROTEIN LC-RELATED"/>
    <property type="match status" value="1"/>
</dbReference>
<dbReference type="Pfam" id="PF01510">
    <property type="entry name" value="Amidase_2"/>
    <property type="match status" value="1"/>
</dbReference>
<sequence>MSGKPVARVGDTNACDDHKPNAISTGSPNVFFNGIPVARMGDKTACDDTIVEGIPNILVNGQPIAHVGSKTVHGGVIISGSPTITVGSGAGGGVSIANGAYKVASGDTLWDIAKRLGVSLAALIKANPQIVNPDVIHPGDEINIPGEGQQSQTSASNNQNDEQKQNASEEEFGRKVTHIVIHCSATEEGKAFRAADIKRWHVRDNGWQDIGYHYVICLDGTLDKGRSIKIAGAHVKGHNKNSIGICLIGGLRNGKPASTYTQKQFSTLNYIVHKLVDRFPLAEVLGHRDFPGVSKACPCFDVASWWNKHKSDTITEEVSTESTSTQSTSGVGSMGGVAANKSNNAQYGDGQSDGLYKHYNDFKGEWPWLDISIEHLACKCCGEYYHCSKSLNMLQKAIDIADKTFGLNSAHRCVKHNEEVSGAVNSEHLKIAFDIDVTSIARKKVYQALQQAGFSTFGFYKQFIHTDKRPGRRWWGEGAKPYW</sequence>
<dbReference type="InterPro" id="IPR036505">
    <property type="entry name" value="Amidase/PGRP_sf"/>
</dbReference>
<dbReference type="InterPro" id="IPR013230">
    <property type="entry name" value="Peptidase_M15A_C"/>
</dbReference>
<feature type="region of interest" description="Disordered" evidence="2">
    <location>
        <begin position="136"/>
        <end position="171"/>
    </location>
</feature>
<reference evidence="5 6" key="1">
    <citation type="submission" date="2021-04" db="EMBL/GenBank/DDBJ databases">
        <authorList>
            <person name="Pira H."/>
            <person name="Risdian C."/>
            <person name="Wink J."/>
        </authorList>
    </citation>
    <scope>NUCLEOTIDE SEQUENCE [LARGE SCALE GENOMIC DNA]</scope>
    <source>
        <strain evidence="5 6">WH53</strain>
    </source>
</reference>
<feature type="domain" description="HTH cro/C1-type" evidence="3">
    <location>
        <begin position="98"/>
        <end position="123"/>
    </location>
</feature>
<dbReference type="Pfam" id="PF05488">
    <property type="entry name" value="PAAR_motif"/>
    <property type="match status" value="1"/>
</dbReference>
<evidence type="ECO:0000313" key="6">
    <source>
        <dbReference type="Proteomes" id="UP000690515"/>
    </source>
</evidence>
<dbReference type="Pfam" id="PF01476">
    <property type="entry name" value="LysM"/>
    <property type="match status" value="1"/>
</dbReference>
<gene>
    <name evidence="5" type="ORF">KCG35_11470</name>
</gene>
<accession>A0ABS5ZC92</accession>
<organism evidence="5 6">
    <name type="scientific">Zooshikella harenae</name>
    <dbReference type="NCBI Taxonomy" id="2827238"/>
    <lineage>
        <taxon>Bacteria</taxon>
        <taxon>Pseudomonadati</taxon>
        <taxon>Pseudomonadota</taxon>
        <taxon>Gammaproteobacteria</taxon>
        <taxon>Oceanospirillales</taxon>
        <taxon>Zooshikellaceae</taxon>
        <taxon>Zooshikella</taxon>
    </lineage>
</organism>
<dbReference type="InterPro" id="IPR015510">
    <property type="entry name" value="PGRP"/>
</dbReference>
<dbReference type="PANTHER" id="PTHR11022">
    <property type="entry name" value="PEPTIDOGLYCAN RECOGNITION PROTEIN"/>
    <property type="match status" value="1"/>
</dbReference>
<evidence type="ECO:0000259" key="4">
    <source>
        <dbReference type="PROSITE" id="PS51782"/>
    </source>
</evidence>
<proteinExistence type="inferred from homology"/>
<feature type="compositionally biased region" description="Low complexity" evidence="2">
    <location>
        <begin position="149"/>
        <end position="160"/>
    </location>
</feature>
<feature type="domain" description="LysM" evidence="4">
    <location>
        <begin position="99"/>
        <end position="144"/>
    </location>
</feature>
<evidence type="ECO:0000256" key="1">
    <source>
        <dbReference type="ARBA" id="ARBA00007553"/>
    </source>
</evidence>
<dbReference type="SMART" id="SM00644">
    <property type="entry name" value="Ami_2"/>
    <property type="match status" value="1"/>
</dbReference>
<dbReference type="SUPFAM" id="SSF55846">
    <property type="entry name" value="N-acetylmuramoyl-L-alanine amidase-like"/>
    <property type="match status" value="1"/>
</dbReference>
<evidence type="ECO:0000259" key="3">
    <source>
        <dbReference type="PROSITE" id="PS50943"/>
    </source>
</evidence>
<dbReference type="Gene3D" id="3.10.350.10">
    <property type="entry name" value="LysM domain"/>
    <property type="match status" value="1"/>
</dbReference>
<dbReference type="InterPro" id="IPR009045">
    <property type="entry name" value="Zn_M74/Hedgehog-like"/>
</dbReference>
<comment type="caution">
    <text evidence="5">The sequence shown here is derived from an EMBL/GenBank/DDBJ whole genome shotgun (WGS) entry which is preliminary data.</text>
</comment>
<name>A0ABS5ZC92_9GAMM</name>
<dbReference type="PROSITE" id="PS51782">
    <property type="entry name" value="LYSM"/>
    <property type="match status" value="1"/>
</dbReference>
<evidence type="ECO:0000313" key="5">
    <source>
        <dbReference type="EMBL" id="MBU2711679.1"/>
    </source>
</evidence>